<dbReference type="Proteomes" id="UP000283000">
    <property type="component" value="Chromosome"/>
</dbReference>
<organism evidence="2 3">
    <name type="scientific">Brevibacterium aurantiacum</name>
    <dbReference type="NCBI Taxonomy" id="273384"/>
    <lineage>
        <taxon>Bacteria</taxon>
        <taxon>Bacillati</taxon>
        <taxon>Actinomycetota</taxon>
        <taxon>Actinomycetes</taxon>
        <taxon>Micrococcales</taxon>
        <taxon>Brevibacteriaceae</taxon>
        <taxon>Brevibacterium</taxon>
    </lineage>
</organism>
<proteinExistence type="predicted"/>
<reference evidence="2 3" key="1">
    <citation type="submission" date="2017-12" db="EMBL/GenBank/DDBJ databases">
        <authorList>
            <person name="Levesque S."/>
        </authorList>
    </citation>
    <scope>NUCLEOTIDE SEQUENCE [LARGE SCALE GENOMIC DNA]</scope>
    <source>
        <strain evidence="2 3">SMQ-1417</strain>
    </source>
</reference>
<name>A0A3T0DA06_BREAU</name>
<evidence type="ECO:0000313" key="3">
    <source>
        <dbReference type="Proteomes" id="UP000283000"/>
    </source>
</evidence>
<feature type="region of interest" description="Disordered" evidence="1">
    <location>
        <begin position="1"/>
        <end position="24"/>
    </location>
</feature>
<gene>
    <name evidence="2" type="ORF">CXR23_01660</name>
</gene>
<dbReference type="PANTHER" id="PTHR39328:SF1">
    <property type="entry name" value="BLL2871 PROTEIN"/>
    <property type="match status" value="1"/>
</dbReference>
<dbReference type="EMBL" id="CP025330">
    <property type="protein sequence ID" value="AZT92010.1"/>
    <property type="molecule type" value="Genomic_DNA"/>
</dbReference>
<reference evidence="2 3" key="2">
    <citation type="submission" date="2019-01" db="EMBL/GenBank/DDBJ databases">
        <title>Comparative genomic analysis of Brevibacterium aurantiacum sheds light on its evolution and its adaptation to smear-ripened cheeses.</title>
        <authorList>
            <person name="Moineau S."/>
        </authorList>
    </citation>
    <scope>NUCLEOTIDE SEQUENCE [LARGE SCALE GENOMIC DNA]</scope>
    <source>
        <strain evidence="2 3">SMQ-1417</strain>
    </source>
</reference>
<sequence>MARRNRRHRRHQRTQHRDHRPRRGGQVTFSLLLHDPDTGEFGAAIASSSPAVSARCLNLADGIGGVNSQNVTDPRLGGRILDEMATGKPAQLALDSIVDQVESEIIAYRQILVIDGGGNTAAHSGAEALGIFGARTEQNAVAGGNMLKSLDVLDAFIETALESKGRIERRLFAAFQAAFDAGGEAGPVHSAGLAVVSDAGWRVTDLRVDWAEEDPIGELGELLDIWMPQREDYITRGLNPVASPSYGVPGDER</sequence>
<dbReference type="Pfam" id="PF06267">
    <property type="entry name" value="DUF1028"/>
    <property type="match status" value="1"/>
</dbReference>
<dbReference type="InterPro" id="IPR010430">
    <property type="entry name" value="DUF1028"/>
</dbReference>
<feature type="compositionally biased region" description="Basic residues" evidence="1">
    <location>
        <begin position="1"/>
        <end position="23"/>
    </location>
</feature>
<dbReference type="PANTHER" id="PTHR39328">
    <property type="entry name" value="BLL2871 PROTEIN"/>
    <property type="match status" value="1"/>
</dbReference>
<evidence type="ECO:0000256" key="1">
    <source>
        <dbReference type="SAM" id="MobiDB-lite"/>
    </source>
</evidence>
<dbReference type="AlphaFoldDB" id="A0A3T0DA06"/>
<dbReference type="SUPFAM" id="SSF56235">
    <property type="entry name" value="N-terminal nucleophile aminohydrolases (Ntn hydrolases)"/>
    <property type="match status" value="1"/>
</dbReference>
<accession>A0A3T0DA06</accession>
<evidence type="ECO:0000313" key="2">
    <source>
        <dbReference type="EMBL" id="AZT92010.1"/>
    </source>
</evidence>
<dbReference type="InterPro" id="IPR029055">
    <property type="entry name" value="Ntn_hydrolases_N"/>
</dbReference>
<protein>
    <submittedName>
        <fullName evidence="2">DUF1028 domain-containing protein</fullName>
    </submittedName>
</protein>
<dbReference type="Gene3D" id="3.60.20.10">
    <property type="entry name" value="Glutamine Phosphoribosylpyrophosphate, subunit 1, domain 1"/>
    <property type="match status" value="1"/>
</dbReference>